<name>A0ABT0MIU1_9GAMM</name>
<keyword evidence="2" id="KW-1185">Reference proteome</keyword>
<proteinExistence type="predicted"/>
<evidence type="ECO:0000313" key="1">
    <source>
        <dbReference type="EMBL" id="MCL1634802.1"/>
    </source>
</evidence>
<dbReference type="EMBL" id="JAMBEP010000001">
    <property type="protein sequence ID" value="MCL1634802.1"/>
    <property type="molecule type" value="Genomic_DNA"/>
</dbReference>
<organism evidence="1 2">
    <name type="scientific">Luteimonas galliterrae</name>
    <dbReference type="NCBI Taxonomy" id="2940486"/>
    <lineage>
        <taxon>Bacteria</taxon>
        <taxon>Pseudomonadati</taxon>
        <taxon>Pseudomonadota</taxon>
        <taxon>Gammaproteobacteria</taxon>
        <taxon>Lysobacterales</taxon>
        <taxon>Lysobacteraceae</taxon>
        <taxon>Luteimonas</taxon>
    </lineage>
</organism>
<evidence type="ECO:0000313" key="2">
    <source>
        <dbReference type="Proteomes" id="UP001431217"/>
    </source>
</evidence>
<gene>
    <name evidence="1" type="ORF">M2650_09185</name>
</gene>
<dbReference type="SUPFAM" id="SSF56024">
    <property type="entry name" value="Phospholipase D/nuclease"/>
    <property type="match status" value="1"/>
</dbReference>
<accession>A0ABT0MIU1</accession>
<comment type="caution">
    <text evidence="1">The sequence shown here is derived from an EMBL/GenBank/DDBJ whole genome shotgun (WGS) entry which is preliminary data.</text>
</comment>
<dbReference type="RefSeq" id="WP_249473469.1">
    <property type="nucleotide sequence ID" value="NZ_JAMBEP010000001.1"/>
</dbReference>
<protein>
    <submittedName>
        <fullName evidence="1">Phospholipase D-like domain-containing protein</fullName>
    </submittedName>
</protein>
<dbReference type="Gene3D" id="3.30.870.10">
    <property type="entry name" value="Endonuclease Chain A"/>
    <property type="match status" value="1"/>
</dbReference>
<dbReference type="Proteomes" id="UP001431217">
    <property type="component" value="Unassembled WGS sequence"/>
</dbReference>
<sequence>MKLIANGLNGDYLGNCMPGAEHEVGEVLAAIAYGSHSNNEKDDFISNCLRNGSRLDLWMRYDHTVPVTIPLLRRILRHHKDNIFCRLIPDCLHSKVIWWKGFGAYIGSANLSDRAWMTNIEAGLFLTEAELQGSGVALQLEEFFDGLTELKEAFPLSEEVIAELERIDKERRGVDDIGKASRTVPVWKGPQFLDSTKVVDRRMENFRKEWHETLTTLRSIGVSLRDFTPSWLRAGTPVNWEVDQFLHAYYYNQVGDRNSKPYQTYFLKNKANPKLATQAALSWWQQTAAAPSGEDENLYVKAEGIREMLARERIIGLSELEFARVCEYTHATTDHIAKMDLATLGRPEISYMPLQERIPLFADWLMRRKNRKGWGVLQLLEFVLYGGADSELWRRIYVAAKDREYVLPHYGLNSIAEVAGWARPELSPPRNGRTSKALKALGYDVRIY</sequence>
<reference evidence="1 2" key="1">
    <citation type="submission" date="2022-05" db="EMBL/GenBank/DDBJ databases">
        <title>Luteimonas sp. SX5, whole genome shotgun sequencing project.</title>
        <authorList>
            <person name="Zhao G."/>
            <person name="Shen L."/>
        </authorList>
    </citation>
    <scope>NUCLEOTIDE SEQUENCE [LARGE SCALE GENOMIC DNA]</scope>
    <source>
        <strain evidence="1 2">SX5</strain>
    </source>
</reference>